<dbReference type="EMBL" id="RBRE01000045">
    <property type="protein sequence ID" value="RMQ45856.1"/>
    <property type="molecule type" value="Genomic_DNA"/>
</dbReference>
<dbReference type="Gene3D" id="3.30.1460.10">
    <property type="match status" value="1"/>
</dbReference>
<reference evidence="1 2" key="1">
    <citation type="submission" date="2018-08" db="EMBL/GenBank/DDBJ databases">
        <title>Recombination of ecologically and evolutionarily significant loci maintains genetic cohesion in the Pseudomonas syringae species complex.</title>
        <authorList>
            <person name="Dillon M."/>
            <person name="Thakur S."/>
            <person name="Almeida R.N.D."/>
            <person name="Weir B.S."/>
            <person name="Guttman D.S."/>
        </authorList>
    </citation>
    <scope>NUCLEOTIDE SEQUENCE [LARGE SCALE GENOMIC DNA]</scope>
    <source>
        <strain evidence="1 2">ICMP 3353</strain>
    </source>
</reference>
<comment type="caution">
    <text evidence="1">The sequence shown here is derived from an EMBL/GenBank/DDBJ whole genome shotgun (WGS) entry which is preliminary data.</text>
</comment>
<dbReference type="GO" id="GO:0030254">
    <property type="term" value="P:protein secretion by the type III secretion system"/>
    <property type="evidence" value="ECO:0007669"/>
    <property type="project" value="InterPro"/>
</dbReference>
<accession>A0A3M4LWK4</accession>
<evidence type="ECO:0000313" key="2">
    <source>
        <dbReference type="Proteomes" id="UP000277236"/>
    </source>
</evidence>
<organism evidence="1 2">
    <name type="scientific">Pseudomonas cichorii</name>
    <dbReference type="NCBI Taxonomy" id="36746"/>
    <lineage>
        <taxon>Bacteria</taxon>
        <taxon>Pseudomonadati</taxon>
        <taxon>Pseudomonadota</taxon>
        <taxon>Gammaproteobacteria</taxon>
        <taxon>Pseudomonadales</taxon>
        <taxon>Pseudomonadaceae</taxon>
        <taxon>Pseudomonas</taxon>
    </lineage>
</organism>
<protein>
    <recommendedName>
        <fullName evidence="3">HrpG</fullName>
    </recommendedName>
</protein>
<dbReference type="NCBIfam" id="NF041550">
    <property type="entry name" value="CesT_sub"/>
    <property type="match status" value="1"/>
</dbReference>
<evidence type="ECO:0000313" key="1">
    <source>
        <dbReference type="EMBL" id="RMQ45856.1"/>
    </source>
</evidence>
<sequence length="137" mass="15316">MKSADLSVAVERWLDSNEPLLLLQVDQLPLSIKRSNAGLIFLAPLSAAWRGGDAGLEDALRLSGPSIRRFRGALALDPETNHLCLVQYQKFQSTALVIHDIEALVNQRDVWESMLEPRKVTPPRPFMRPLALRGSYV</sequence>
<proteinExistence type="predicted"/>
<dbReference type="OrthoDB" id="7006103at2"/>
<gene>
    <name evidence="1" type="ORF">ALQ04_02440</name>
</gene>
<name>A0A3M4LWK4_PSECI</name>
<dbReference type="RefSeq" id="WP_122316177.1">
    <property type="nucleotide sequence ID" value="NZ_RBRE01000045.1"/>
</dbReference>
<evidence type="ECO:0008006" key="3">
    <source>
        <dbReference type="Google" id="ProtNLM"/>
    </source>
</evidence>
<dbReference type="Proteomes" id="UP000277236">
    <property type="component" value="Unassembled WGS sequence"/>
</dbReference>
<dbReference type="AlphaFoldDB" id="A0A3M4LWK4"/>